<dbReference type="CDD" id="cd01828">
    <property type="entry name" value="sialate_O-acetylesterase_like2"/>
    <property type="match status" value="1"/>
</dbReference>
<dbReference type="AlphaFoldDB" id="A0A0J1EP66"/>
<sequence length="260" mass="29275">MNQRRFSSLRLLCTLIGLEAGMLFTGLPAMTQDATATVEKQFLIPETNDSMAGSGPVRRYDWMKQVWQRRRSTFDARTQQDQNAIVFLGDSITQGWGDDFRGTFENRKVANRGISGDTTRGMLYRLKEDVLDLDPQAVVMLMGTNDLEEHASPETVASNVRLILQALSEHDAEMPIVLCLVMPSSETKSRPATQIKRINELLTEIAEENETVHVVDTWTPFANEQGDAKAEEFPDLLHPNEAGYSKWKAALEPTFQKLNL</sequence>
<evidence type="ECO:0000313" key="3">
    <source>
        <dbReference type="Proteomes" id="UP000036367"/>
    </source>
</evidence>
<dbReference type="InterPro" id="IPR013830">
    <property type="entry name" value="SGNH_hydro"/>
</dbReference>
<reference evidence="2" key="1">
    <citation type="submission" date="2015-05" db="EMBL/GenBank/DDBJ databases">
        <title>Permanent draft genome of Rhodopirellula islandicus K833.</title>
        <authorList>
            <person name="Kizina J."/>
            <person name="Richter M."/>
            <person name="Glockner F.O."/>
            <person name="Harder J."/>
        </authorList>
    </citation>
    <scope>NUCLEOTIDE SEQUENCE [LARGE SCALE GENOMIC DNA]</scope>
    <source>
        <strain evidence="2">K833</strain>
    </source>
</reference>
<dbReference type="InterPro" id="IPR036514">
    <property type="entry name" value="SGNH_hydro_sf"/>
</dbReference>
<dbReference type="Proteomes" id="UP000036367">
    <property type="component" value="Unassembled WGS sequence"/>
</dbReference>
<name>A0A0J1EP66_RHOIS</name>
<dbReference type="PATRIC" id="fig|595434.4.peg.342"/>
<dbReference type="OrthoDB" id="2513075at2"/>
<protein>
    <submittedName>
        <fullName evidence="2">Lipid, fatty-acid and isoprenoid metabolism</fullName>
    </submittedName>
</protein>
<dbReference type="PANTHER" id="PTHR30383:SF32">
    <property type="entry name" value="SGNH-HYDROLASE"/>
    <property type="match status" value="1"/>
</dbReference>
<dbReference type="SUPFAM" id="SSF52266">
    <property type="entry name" value="SGNH hydrolase"/>
    <property type="match status" value="1"/>
</dbReference>
<dbReference type="InterPro" id="IPR051532">
    <property type="entry name" value="Ester_Hydrolysis_Enzymes"/>
</dbReference>
<dbReference type="STRING" id="595434.RISK_000357"/>
<evidence type="ECO:0000259" key="1">
    <source>
        <dbReference type="Pfam" id="PF13472"/>
    </source>
</evidence>
<gene>
    <name evidence="2" type="ORF">RISK_000357</name>
</gene>
<feature type="domain" description="SGNH hydrolase-type esterase" evidence="1">
    <location>
        <begin position="87"/>
        <end position="244"/>
    </location>
</feature>
<dbReference type="Gene3D" id="3.40.50.1110">
    <property type="entry name" value="SGNH hydrolase"/>
    <property type="match status" value="1"/>
</dbReference>
<keyword evidence="3" id="KW-1185">Reference proteome</keyword>
<proteinExistence type="predicted"/>
<dbReference type="GO" id="GO:0004622">
    <property type="term" value="F:phosphatidylcholine lysophospholipase activity"/>
    <property type="evidence" value="ECO:0007669"/>
    <property type="project" value="TreeGrafter"/>
</dbReference>
<organism evidence="2 3">
    <name type="scientific">Rhodopirellula islandica</name>
    <dbReference type="NCBI Taxonomy" id="595434"/>
    <lineage>
        <taxon>Bacteria</taxon>
        <taxon>Pseudomonadati</taxon>
        <taxon>Planctomycetota</taxon>
        <taxon>Planctomycetia</taxon>
        <taxon>Pirellulales</taxon>
        <taxon>Pirellulaceae</taxon>
        <taxon>Rhodopirellula</taxon>
    </lineage>
</organism>
<evidence type="ECO:0000313" key="2">
    <source>
        <dbReference type="EMBL" id="KLU07279.1"/>
    </source>
</evidence>
<dbReference type="RefSeq" id="WP_047812476.1">
    <property type="nucleotide sequence ID" value="NZ_LECT01000006.1"/>
</dbReference>
<comment type="caution">
    <text evidence="2">The sequence shown here is derived from an EMBL/GenBank/DDBJ whole genome shotgun (WGS) entry which is preliminary data.</text>
</comment>
<dbReference type="PANTHER" id="PTHR30383">
    <property type="entry name" value="THIOESTERASE 1/PROTEASE 1/LYSOPHOSPHOLIPASE L1"/>
    <property type="match status" value="1"/>
</dbReference>
<dbReference type="EMBL" id="LECT01000006">
    <property type="protein sequence ID" value="KLU07279.1"/>
    <property type="molecule type" value="Genomic_DNA"/>
</dbReference>
<accession>A0A0J1EP66</accession>
<dbReference type="Pfam" id="PF13472">
    <property type="entry name" value="Lipase_GDSL_2"/>
    <property type="match status" value="1"/>
</dbReference>